<keyword evidence="1" id="KW-0001">2Fe-2S</keyword>
<dbReference type="GO" id="GO:0051537">
    <property type="term" value="F:2 iron, 2 sulfur cluster binding"/>
    <property type="evidence" value="ECO:0007669"/>
    <property type="project" value="UniProtKB-KW"/>
</dbReference>
<evidence type="ECO:0000256" key="4">
    <source>
        <dbReference type="ARBA" id="ARBA00023014"/>
    </source>
</evidence>
<dbReference type="SUPFAM" id="SSF50022">
    <property type="entry name" value="ISP domain"/>
    <property type="match status" value="1"/>
</dbReference>
<sequence>MGKLFVKNGKYLFFFILLMVTNLSCDEIDSQVPEVPVNFTINLNIYNELQNPGSSVYFEYVGFGGVIVSCHVVGEYYAYDATCTHEISQSCHLEPDGLLAACPCCESQYSLFYSANPISGPASAPLKQYNVSVLGNSTLRVFN</sequence>
<evidence type="ECO:0000256" key="1">
    <source>
        <dbReference type="ARBA" id="ARBA00022714"/>
    </source>
</evidence>
<organism evidence="6 7">
    <name type="scientific">Draconibacterium aestuarii</name>
    <dbReference type="NCBI Taxonomy" id="2998507"/>
    <lineage>
        <taxon>Bacteria</taxon>
        <taxon>Pseudomonadati</taxon>
        <taxon>Bacteroidota</taxon>
        <taxon>Bacteroidia</taxon>
        <taxon>Marinilabiliales</taxon>
        <taxon>Prolixibacteraceae</taxon>
        <taxon>Draconibacterium</taxon>
    </lineage>
</organism>
<dbReference type="InterPro" id="IPR036922">
    <property type="entry name" value="Rieske_2Fe-2S_sf"/>
</dbReference>
<evidence type="ECO:0000256" key="2">
    <source>
        <dbReference type="ARBA" id="ARBA00022723"/>
    </source>
</evidence>
<evidence type="ECO:0000313" key="6">
    <source>
        <dbReference type="EMBL" id="MCY1722702.1"/>
    </source>
</evidence>
<accession>A0A9X3FAG1</accession>
<protein>
    <submittedName>
        <fullName evidence="6">Rieske 2Fe-2S domain-containing protein</fullName>
    </submittedName>
</protein>
<name>A0A9X3FAG1_9BACT</name>
<dbReference type="Proteomes" id="UP001145087">
    <property type="component" value="Unassembled WGS sequence"/>
</dbReference>
<dbReference type="RefSeq" id="WP_343335027.1">
    <property type="nucleotide sequence ID" value="NZ_JAPOHD010000062.1"/>
</dbReference>
<dbReference type="AlphaFoldDB" id="A0A9X3FAG1"/>
<feature type="domain" description="Rieske" evidence="5">
    <location>
        <begin position="43"/>
        <end position="140"/>
    </location>
</feature>
<gene>
    <name evidence="6" type="ORF">OU798_20300</name>
</gene>
<reference evidence="6" key="1">
    <citation type="submission" date="2022-11" db="EMBL/GenBank/DDBJ databases">
        <title>Marilongibacter aestuarii gen. nov., sp. nov., isolated from tidal flat sediment.</title>
        <authorList>
            <person name="Jiayan W."/>
        </authorList>
    </citation>
    <scope>NUCLEOTIDE SEQUENCE</scope>
    <source>
        <strain evidence="6">Z1-6</strain>
    </source>
</reference>
<evidence type="ECO:0000313" key="7">
    <source>
        <dbReference type="Proteomes" id="UP001145087"/>
    </source>
</evidence>
<dbReference type="Gene3D" id="2.102.10.10">
    <property type="entry name" value="Rieske [2Fe-2S] iron-sulphur domain"/>
    <property type="match status" value="1"/>
</dbReference>
<comment type="caution">
    <text evidence="6">The sequence shown here is derived from an EMBL/GenBank/DDBJ whole genome shotgun (WGS) entry which is preliminary data.</text>
</comment>
<keyword evidence="2" id="KW-0479">Metal-binding</keyword>
<keyword evidence="4" id="KW-0411">Iron-sulfur</keyword>
<keyword evidence="7" id="KW-1185">Reference proteome</keyword>
<dbReference type="EMBL" id="JAPOHD010000062">
    <property type="protein sequence ID" value="MCY1722702.1"/>
    <property type="molecule type" value="Genomic_DNA"/>
</dbReference>
<dbReference type="GO" id="GO:0046872">
    <property type="term" value="F:metal ion binding"/>
    <property type="evidence" value="ECO:0007669"/>
    <property type="project" value="UniProtKB-KW"/>
</dbReference>
<evidence type="ECO:0000256" key="3">
    <source>
        <dbReference type="ARBA" id="ARBA00023004"/>
    </source>
</evidence>
<dbReference type="InterPro" id="IPR017941">
    <property type="entry name" value="Rieske_2Fe-2S"/>
</dbReference>
<evidence type="ECO:0000259" key="5">
    <source>
        <dbReference type="PROSITE" id="PS51296"/>
    </source>
</evidence>
<proteinExistence type="predicted"/>
<dbReference type="PROSITE" id="PS51296">
    <property type="entry name" value="RIESKE"/>
    <property type="match status" value="1"/>
</dbReference>
<keyword evidence="3" id="KW-0408">Iron</keyword>